<dbReference type="PANTHER" id="PTHR35580:SF1">
    <property type="entry name" value="PHYTASE-LIKE DOMAIN-CONTAINING PROTEIN"/>
    <property type="match status" value="1"/>
</dbReference>
<sequence length="1207" mass="129658">MITILKNSVAFIVCTLLLLIGNDVKAQLNFVQNKGQWDNSITYKTDFINGSFSLQNKGFSVLLHKEADMNRITEFTHPTAQKNPKVPQQDSFTIHSFVYNVRFLGASDKALLQPEKPQSSYNNYFIGNDPSKWASNCKIYNAITYQNIYPNIDVRYYTAGDALKYDFIVRPGGNPALIALRYDGVTGLQIKNKALIITTPVGDVTEMAPYSYQATTAGSKDVATKYVLRDNVVTFKVDDYDPSATLIIDPQLIFSSLTGSTVDNWGYTATPGPDGSFYAGGIAFGTGYPTSPGAYQTTFNGGSPEGDFGGVDMAIFKFSPNGQSRLYATYLGGNGNEQPHSMITDAAGNLVIAGRSNSANYPRRTAIPATGANYDIVVTKLNAAGNALIGSVKMGGSADDGVNIRPKYLGALGAQSLRQNYGDDARSEVILDAANNVILASCTQSTNFPVFVPAQATARGAQDGVILKFAADLNSIIFSTYFGGTGNDACFVAAVSPTTGNIFIGGATESTNLNGSTGGTIGTTAQGGIDGFVTVLPPNGGTFLRTTYLGTNADDLVYGLKIDRAGFPYVMGTTKGNWPVLNAAYSVPGAKQFISKLQPDLSNYVYSTIFGKNAPSPSISPIAFLVDRCENVYVSGWGGGINNNQNYQTGNTANLPEIDPLPNIPQADGADFYLFVLRKDAQNQLFGSHFGQFGGLGDHVDGGTSRFDANGIIYQALCANCGGRVSTPPVTFPTTPGAWARLNGSSACNEAAVKIDMNFSGVGAQIQSEANGIVNDTIGCVPFAVNFQDLIRKGVTYYWNFNSSANPTGVDQTTTVPQTSFTFNTPGTFVVRLIAEDLNTCNLRDTSYITINAGTNRVIPSFTKRKLDPCTSSTYEFTNTSTSTAGSSFTGQSFVWDYGDGSPKDTAGLTPVRTHVYPGPGTYIVKLFVIDPRFCNAPDSLLDTLRINPLVDARPSAPALGCAPFTAPFSNNSLGGLSWQWDFGDPASGAANSSTAFAPTHVYQNVGTYRYRLIAFDSTTCNKVDTSEFFEIKIVPKPQALASWGPNPPQVNVPVSFSNFSTAADTYLWIFGDGETSTAFAPKHEYNSTGFFDAKLVAFSVAGCSDTFNLRVETLINPLLDVPNAFTPGRFGENAVVTVRGFGIGKMLWRIYNRWGQLIFESTSKKQGWDGTYKGKLQPNDVYTYTLDAELTDGRKVRKTGDITLLR</sequence>
<dbReference type="InterPro" id="IPR000601">
    <property type="entry name" value="PKD_dom"/>
</dbReference>
<organism evidence="2 3">
    <name type="scientific">Ferruginibacter yonginensis</name>
    <dbReference type="NCBI Taxonomy" id="1310416"/>
    <lineage>
        <taxon>Bacteria</taxon>
        <taxon>Pseudomonadati</taxon>
        <taxon>Bacteroidota</taxon>
        <taxon>Chitinophagia</taxon>
        <taxon>Chitinophagales</taxon>
        <taxon>Chitinophagaceae</taxon>
        <taxon>Ferruginibacter</taxon>
    </lineage>
</organism>
<comment type="caution">
    <text evidence="2">The sequence shown here is derived from an EMBL/GenBank/DDBJ whole genome shotgun (WGS) entry which is preliminary data.</text>
</comment>
<gene>
    <name evidence="2" type="ORF">ACFOWM_05460</name>
</gene>
<dbReference type="PROSITE" id="PS50093">
    <property type="entry name" value="PKD"/>
    <property type="match status" value="4"/>
</dbReference>
<dbReference type="EMBL" id="JBHSCZ010000001">
    <property type="protein sequence ID" value="MFC4262312.1"/>
    <property type="molecule type" value="Genomic_DNA"/>
</dbReference>
<feature type="domain" description="PKD" evidence="1">
    <location>
        <begin position="965"/>
        <end position="1018"/>
    </location>
</feature>
<dbReference type="SMART" id="SM00089">
    <property type="entry name" value="PKD"/>
    <property type="match status" value="4"/>
</dbReference>
<accession>A0ABV8QRD0</accession>
<dbReference type="RefSeq" id="WP_379707670.1">
    <property type="nucleotide sequence ID" value="NZ_JBHSCZ010000001.1"/>
</dbReference>
<reference evidence="3" key="1">
    <citation type="journal article" date="2019" name="Int. J. Syst. Evol. Microbiol.">
        <title>The Global Catalogue of Microorganisms (GCM) 10K type strain sequencing project: providing services to taxonomists for standard genome sequencing and annotation.</title>
        <authorList>
            <consortium name="The Broad Institute Genomics Platform"/>
            <consortium name="The Broad Institute Genome Sequencing Center for Infectious Disease"/>
            <person name="Wu L."/>
            <person name="Ma J."/>
        </authorList>
    </citation>
    <scope>NUCLEOTIDE SEQUENCE [LARGE SCALE GENOMIC DNA]</scope>
    <source>
        <strain evidence="3">CECT 8289</strain>
    </source>
</reference>
<evidence type="ECO:0000259" key="1">
    <source>
        <dbReference type="PROSITE" id="PS50093"/>
    </source>
</evidence>
<proteinExistence type="predicted"/>
<dbReference type="Proteomes" id="UP001595907">
    <property type="component" value="Unassembled WGS sequence"/>
</dbReference>
<keyword evidence="3" id="KW-1185">Reference proteome</keyword>
<dbReference type="Gene3D" id="2.60.40.10">
    <property type="entry name" value="Immunoglobulins"/>
    <property type="match status" value="4"/>
</dbReference>
<dbReference type="InterPro" id="IPR052918">
    <property type="entry name" value="Motility_Chemotaxis_Reg"/>
</dbReference>
<name>A0ABV8QRD0_9BACT</name>
<feature type="domain" description="PKD" evidence="1">
    <location>
        <begin position="795"/>
        <end position="837"/>
    </location>
</feature>
<evidence type="ECO:0000313" key="3">
    <source>
        <dbReference type="Proteomes" id="UP001595907"/>
    </source>
</evidence>
<dbReference type="InterPro" id="IPR035986">
    <property type="entry name" value="PKD_dom_sf"/>
</dbReference>
<dbReference type="Pfam" id="PF18911">
    <property type="entry name" value="PKD_4"/>
    <property type="match status" value="3"/>
</dbReference>
<dbReference type="NCBIfam" id="TIGR04131">
    <property type="entry name" value="Bac_Flav_CTERM"/>
    <property type="match status" value="1"/>
</dbReference>
<protein>
    <submittedName>
        <fullName evidence="2">PKD domain-containing protein</fullName>
    </submittedName>
</protein>
<feature type="domain" description="PKD" evidence="1">
    <location>
        <begin position="893"/>
        <end position="931"/>
    </location>
</feature>
<feature type="domain" description="PKD" evidence="1">
    <location>
        <begin position="1066"/>
        <end position="1119"/>
    </location>
</feature>
<dbReference type="InterPro" id="IPR013783">
    <property type="entry name" value="Ig-like_fold"/>
</dbReference>
<dbReference type="CDD" id="cd00146">
    <property type="entry name" value="PKD"/>
    <property type="match status" value="4"/>
</dbReference>
<dbReference type="SUPFAM" id="SSF49299">
    <property type="entry name" value="PKD domain"/>
    <property type="match status" value="4"/>
</dbReference>
<dbReference type="PANTHER" id="PTHR35580">
    <property type="entry name" value="CELL SURFACE GLYCOPROTEIN (S-LAYER PROTEIN)-LIKE PROTEIN"/>
    <property type="match status" value="1"/>
</dbReference>
<dbReference type="InterPro" id="IPR057708">
    <property type="entry name" value="DUF7948"/>
</dbReference>
<dbReference type="Pfam" id="PF25778">
    <property type="entry name" value="DUF7948"/>
    <property type="match status" value="1"/>
</dbReference>
<dbReference type="Pfam" id="PF13585">
    <property type="entry name" value="CHU_C"/>
    <property type="match status" value="1"/>
</dbReference>
<evidence type="ECO:0000313" key="2">
    <source>
        <dbReference type="EMBL" id="MFC4262312.1"/>
    </source>
</evidence>
<dbReference type="InterPro" id="IPR026341">
    <property type="entry name" value="T9SS_type_B"/>
</dbReference>
<dbReference type="InterPro" id="IPR022409">
    <property type="entry name" value="PKD/Chitinase_dom"/>
</dbReference>